<dbReference type="EMBL" id="CDMY01000924">
    <property type="protein sequence ID" value="CEM37036.1"/>
    <property type="molecule type" value="Genomic_DNA"/>
</dbReference>
<dbReference type="InterPro" id="IPR003409">
    <property type="entry name" value="MORN"/>
</dbReference>
<dbReference type="OrthoDB" id="270720at2759"/>
<accession>A0A0G4H0U3</accession>
<feature type="coiled-coil region" evidence="2">
    <location>
        <begin position="35"/>
        <end position="167"/>
    </location>
</feature>
<organism evidence="4 5">
    <name type="scientific">Vitrella brassicaformis (strain CCMP3155)</name>
    <dbReference type="NCBI Taxonomy" id="1169540"/>
    <lineage>
        <taxon>Eukaryota</taxon>
        <taxon>Sar</taxon>
        <taxon>Alveolata</taxon>
        <taxon>Colpodellida</taxon>
        <taxon>Vitrellaceae</taxon>
        <taxon>Vitrella</taxon>
    </lineage>
</organism>
<dbReference type="InParanoid" id="A0A0G4H0U3"/>
<dbReference type="PANTHER" id="PTHR43215:SF14">
    <property type="entry name" value="RADIAL SPOKE HEAD 1 HOMOLOG"/>
    <property type="match status" value="1"/>
</dbReference>
<sequence length="591" mass="67983">MRVLLGYQSMVRESSCEFADKERRFAESRDHEEEMRAQERQREMYIQLHAQLEDEINVLRGKKQSLEDAIQKQTDENVIIVDELLQQGARNEQRRAEISALNDDINRYRQEKTALQARQQALHVSTHGLTAEKQSLIESLERLTVQKRQALQHQQELEEQLRDLMAQSGKSGGLVAYHQTDQWSANNISSIGIDPARCRPLDIQGLPECAGLRGFYTASTEEIASGKAMRYGWMVKVELKLGRVKEIFTRKPRDLPKSESLSSEYTFTSPSRGQFDSLILQRRNGLEFITTRPDQVIRLEDYHECHGTVMADGRSQAPSTLESVTGEMLQNMMDDMRRAMDRERQQSDKRIKELESQRDEYKRERDEWKRRCEEAEAKAAADDEAHSRVARTIVHDGSLYHGTIRKVGGTEVPHGTGLLRSLDGEEKLYEGEWKDGKYHGKGKEYAPCQVLNQERQYETKICLVYEGDFAGGKREGQKGTEYQAMNGFMVKAYEGGWVDGEKKGTGVAVYMQWKQNYYQGPTRDGKPHRQGGRELRHDGQPVYEGEWSDGKYHGKGKEYAPSQVVNKRRQYETKMCLVYEGDFVDGKRQGV</sequence>
<dbReference type="GO" id="GO:0007286">
    <property type="term" value="P:spermatid development"/>
    <property type="evidence" value="ECO:0007669"/>
    <property type="project" value="TreeGrafter"/>
</dbReference>
<feature type="region of interest" description="Disordered" evidence="3">
    <location>
        <begin position="520"/>
        <end position="549"/>
    </location>
</feature>
<feature type="coiled-coil region" evidence="2">
    <location>
        <begin position="326"/>
        <end position="385"/>
    </location>
</feature>
<evidence type="ECO:0000256" key="3">
    <source>
        <dbReference type="SAM" id="MobiDB-lite"/>
    </source>
</evidence>
<dbReference type="VEuPathDB" id="CryptoDB:Vbra_797"/>
<evidence type="ECO:0000313" key="5">
    <source>
        <dbReference type="Proteomes" id="UP000041254"/>
    </source>
</evidence>
<dbReference type="SMART" id="SM00698">
    <property type="entry name" value="MORN"/>
    <property type="match status" value="4"/>
</dbReference>
<reference evidence="4 5" key="1">
    <citation type="submission" date="2014-11" db="EMBL/GenBank/DDBJ databases">
        <authorList>
            <person name="Zhu J."/>
            <person name="Qi W."/>
            <person name="Song R."/>
        </authorList>
    </citation>
    <scope>NUCLEOTIDE SEQUENCE [LARGE SCALE GENOMIC DNA]</scope>
</reference>
<dbReference type="Gene3D" id="2.20.110.10">
    <property type="entry name" value="Histone H3 K4-specific methyltransferase SET7/9 N-terminal domain"/>
    <property type="match status" value="1"/>
</dbReference>
<evidence type="ECO:0000256" key="2">
    <source>
        <dbReference type="SAM" id="Coils"/>
    </source>
</evidence>
<dbReference type="AlphaFoldDB" id="A0A0G4H0U3"/>
<evidence type="ECO:0000256" key="1">
    <source>
        <dbReference type="ARBA" id="ARBA00022737"/>
    </source>
</evidence>
<proteinExistence type="predicted"/>
<dbReference type="Proteomes" id="UP000041254">
    <property type="component" value="Unassembled WGS sequence"/>
</dbReference>
<dbReference type="PANTHER" id="PTHR43215">
    <property type="entry name" value="RADIAL SPOKE HEAD 1 HOMOLOG"/>
    <property type="match status" value="1"/>
</dbReference>
<dbReference type="Pfam" id="PF02493">
    <property type="entry name" value="MORN"/>
    <property type="match status" value="5"/>
</dbReference>
<dbReference type="STRING" id="1169540.A0A0G4H0U3"/>
<gene>
    <name evidence="4" type="ORF">Vbra_797</name>
</gene>
<keyword evidence="1" id="KW-0677">Repeat</keyword>
<dbReference type="GO" id="GO:0005634">
    <property type="term" value="C:nucleus"/>
    <property type="evidence" value="ECO:0007669"/>
    <property type="project" value="TreeGrafter"/>
</dbReference>
<dbReference type="GO" id="GO:0035082">
    <property type="term" value="P:axoneme assembly"/>
    <property type="evidence" value="ECO:0007669"/>
    <property type="project" value="TreeGrafter"/>
</dbReference>
<keyword evidence="2" id="KW-0175">Coiled coil</keyword>
<evidence type="ECO:0000313" key="4">
    <source>
        <dbReference type="EMBL" id="CEM37036.1"/>
    </source>
</evidence>
<keyword evidence="5" id="KW-1185">Reference proteome</keyword>
<protein>
    <submittedName>
        <fullName evidence="4">Uncharacterized protein</fullName>
    </submittedName>
</protein>
<name>A0A0G4H0U3_VITBC</name>
<dbReference type="SUPFAM" id="SSF82185">
    <property type="entry name" value="Histone H3 K4-specific methyltransferase SET7/9 N-terminal domain"/>
    <property type="match status" value="2"/>
</dbReference>
<dbReference type="GO" id="GO:0031514">
    <property type="term" value="C:motile cilium"/>
    <property type="evidence" value="ECO:0007669"/>
    <property type="project" value="TreeGrafter"/>
</dbReference>
<feature type="compositionally biased region" description="Basic and acidic residues" evidence="3">
    <location>
        <begin position="523"/>
        <end position="539"/>
    </location>
</feature>